<dbReference type="PROSITE" id="PS51085">
    <property type="entry name" value="2FE2S_FER_2"/>
    <property type="match status" value="1"/>
</dbReference>
<proteinExistence type="predicted"/>
<dbReference type="InterPro" id="IPR012675">
    <property type="entry name" value="Beta-grasp_dom_sf"/>
</dbReference>
<dbReference type="InterPro" id="IPR001041">
    <property type="entry name" value="2Fe-2S_ferredoxin-type"/>
</dbReference>
<dbReference type="AlphaFoldDB" id="Q0QKB9"/>
<dbReference type="InterPro" id="IPR036010">
    <property type="entry name" value="2Fe-2S_ferredoxin-like_sf"/>
</dbReference>
<evidence type="ECO:0000313" key="2">
    <source>
        <dbReference type="EMBL" id="ABD96410.1"/>
    </source>
</evidence>
<reference evidence="2" key="1">
    <citation type="journal article" date="2006" name="Mar. Ecol. Prog. Ser.">
        <title>Gene diversity and organization in rbcL-containing genome fragments from uncultivated Synechococcus in the Gulf of Mexico.</title>
        <authorList>
            <person name="John D.E."/>
            <person name="Wawrik B."/>
            <person name="Tabita F.R."/>
            <person name="Paul J.H."/>
        </authorList>
    </citation>
    <scope>NUCLEOTIDE SEQUENCE</scope>
</reference>
<dbReference type="CDD" id="cd00207">
    <property type="entry name" value="fer2"/>
    <property type="match status" value="1"/>
</dbReference>
<dbReference type="Gene3D" id="3.10.20.30">
    <property type="match status" value="1"/>
</dbReference>
<accession>Q0QKB9</accession>
<organism evidence="2">
    <name type="scientific">uncultured marine type-A Synechococcus GOM 4P21</name>
    <dbReference type="NCBI Taxonomy" id="364153"/>
    <lineage>
        <taxon>Bacteria</taxon>
        <taxon>Bacillati</taxon>
        <taxon>Cyanobacteriota</taxon>
        <taxon>Cyanophyceae</taxon>
        <taxon>Synechococcales</taxon>
        <taxon>Synechococcaceae</taxon>
        <taxon>Synechococcus</taxon>
        <taxon>environmental samples</taxon>
    </lineage>
</organism>
<feature type="domain" description="2Fe-2S ferredoxin-type" evidence="1">
    <location>
        <begin position="4"/>
        <end position="79"/>
    </location>
</feature>
<sequence length="81" mass="8425">MTDRRITITWPNGHVTDVLVGSDWLPSAATAGVSIPTGCLGGSCGACEIEVNGKVVRACISTVPPSKSGELTVEFATDPHW</sequence>
<evidence type="ECO:0000259" key="1">
    <source>
        <dbReference type="PROSITE" id="PS51085"/>
    </source>
</evidence>
<dbReference type="InterPro" id="IPR006058">
    <property type="entry name" value="2Fe2S_fd_BS"/>
</dbReference>
<dbReference type="SUPFAM" id="SSF54292">
    <property type="entry name" value="2Fe-2S ferredoxin-like"/>
    <property type="match status" value="1"/>
</dbReference>
<dbReference type="EMBL" id="DQ325542">
    <property type="protein sequence ID" value="ABD96410.1"/>
    <property type="molecule type" value="Genomic_DNA"/>
</dbReference>
<dbReference type="Pfam" id="PF00111">
    <property type="entry name" value="Fer2"/>
    <property type="match status" value="1"/>
</dbReference>
<dbReference type="PROSITE" id="PS00197">
    <property type="entry name" value="2FE2S_FER_1"/>
    <property type="match status" value="1"/>
</dbReference>
<dbReference type="GO" id="GO:0051537">
    <property type="term" value="F:2 iron, 2 sulfur cluster binding"/>
    <property type="evidence" value="ECO:0007669"/>
    <property type="project" value="InterPro"/>
</dbReference>
<name>Q0QKB9_9SYNE</name>
<protein>
    <recommendedName>
        <fullName evidence="1">2Fe-2S ferredoxin-type domain-containing protein</fullName>
    </recommendedName>
</protein>